<dbReference type="EMBL" id="CP159253">
    <property type="protein sequence ID" value="XCG49578.1"/>
    <property type="molecule type" value="Genomic_DNA"/>
</dbReference>
<accession>A0AAU8CRK3</accession>
<sequence length="77" mass="8492">MFIPVPESHGRSIAKAVSWRITGSLDTFVLSWLITGNVVSAGSIATGEVVTKIVLYYLHERAWSFIPFGRRTISPAE</sequence>
<feature type="domain" description="DUF2061" evidence="1">
    <location>
        <begin position="13"/>
        <end position="64"/>
    </location>
</feature>
<proteinExistence type="predicted"/>
<gene>
    <name evidence="2" type="ORF">ABVK50_02840</name>
</gene>
<protein>
    <submittedName>
        <fullName evidence="2">DUF2061 domain-containing protein</fullName>
    </submittedName>
</protein>
<name>A0AAU8CRK3_9HYPH</name>
<dbReference type="RefSeq" id="WP_353642888.1">
    <property type="nucleotide sequence ID" value="NZ_CP159253.1"/>
</dbReference>
<evidence type="ECO:0000313" key="2">
    <source>
        <dbReference type="EMBL" id="XCG49578.1"/>
    </source>
</evidence>
<dbReference type="InterPro" id="IPR018638">
    <property type="entry name" value="DUF2061_membrane"/>
</dbReference>
<reference evidence="2" key="1">
    <citation type="submission" date="2024-06" db="EMBL/GenBank/DDBJ databases">
        <title>Mesorhizobium karijinii sp. nov., a symbiont of the iconic Swainsona formosa from arid Australia.</title>
        <authorList>
            <person name="Hill Y.J."/>
            <person name="Watkin E.L.J."/>
            <person name="O'Hara G.W."/>
            <person name="Terpolilli J."/>
            <person name="Tye M.L."/>
            <person name="Kohlmeier M.G."/>
        </authorList>
    </citation>
    <scope>NUCLEOTIDE SEQUENCE</scope>
    <source>
        <strain evidence="2">WSM2240</strain>
    </source>
</reference>
<organism evidence="2">
    <name type="scientific">Mesorhizobium sp. WSM2240</name>
    <dbReference type="NCBI Taxonomy" id="3228851"/>
    <lineage>
        <taxon>Bacteria</taxon>
        <taxon>Pseudomonadati</taxon>
        <taxon>Pseudomonadota</taxon>
        <taxon>Alphaproteobacteria</taxon>
        <taxon>Hyphomicrobiales</taxon>
        <taxon>Phyllobacteriaceae</taxon>
        <taxon>Mesorhizobium</taxon>
    </lineage>
</organism>
<dbReference type="Pfam" id="PF09834">
    <property type="entry name" value="DUF2061"/>
    <property type="match status" value="1"/>
</dbReference>
<dbReference type="AlphaFoldDB" id="A0AAU8CRK3"/>
<evidence type="ECO:0000259" key="1">
    <source>
        <dbReference type="Pfam" id="PF09834"/>
    </source>
</evidence>